<feature type="domain" description="Glycoside hydrolase family 31 TIM barrel" evidence="3">
    <location>
        <begin position="206"/>
        <end position="518"/>
    </location>
</feature>
<dbReference type="GO" id="GO:0004553">
    <property type="term" value="F:hydrolase activity, hydrolyzing O-glycosyl compounds"/>
    <property type="evidence" value="ECO:0007669"/>
    <property type="project" value="InterPro"/>
</dbReference>
<evidence type="ECO:0000259" key="4">
    <source>
        <dbReference type="Pfam" id="PF17137"/>
    </source>
</evidence>
<sequence length="753" mass="87062">MLKHTLVFLIVLGNCIAAYTSNKYKNPLVFGNNRITLITPTLFRLEYAENAKFIDSPTMFAYNDRDEHLLQDFKVKDLGNNHYEITTSTLRMVYHHDDFPFGLHNFNVYYTIDGKEKKFTNRNIQKQNLGGAISTLDRVSKEIPLDEGLLSRDGWYIIDDEGKDLIINGWLSQRPDSHVQDQYCFVYGNDYRAALSSLGAVSGNTPMTRKYIHGVWYCRYWNYTSQDYIDLLNEYKENDFPLDNMVFDMGWHTQKEAVTGTGHASNRGWTGYTWNNKLIPDPAALIKTFHNENITISLNDHPHDGIRPHESMYKEFMESMGATPQEISSGKNILFNLKDSVYMSKFFKAAHGESEKMGVDFWWLDWQQNYLYNYVRGTHTPSLAWINKLYFDQSKRNGKRGAGYSRWAGFGDQRYPIQFSGDAVANWEMLAFEVKLTATSGNAGCYYWAHDIGGFYGGEDPEMYARWTQFGALSAALRIHSVKDPKLDRRPWLWGEMALQSMKKSYHFRSQLMPYIYSSVWQTHQTMVPLNRAMYIDYNTDEHSYQNPQEFMFGDLLLAAPITNAGKGEQKIAGQKVWFPEHNIWYDYFNGKAYTGGTETFIEKDIDEFPLFVKGGYLLPMQPYTQRPATTPLEELILRCYPGLDGCDNTYYLYEDDGISQEYEQGKQALTKLNYKQEGKQVTITIRAAQGTYDGQVQHRSYTLELPVTEINGKIKTNCGSVITQKDSESGICRIYIKKQPIQKEVIIKYSMK</sequence>
<dbReference type="Proteomes" id="UP000288079">
    <property type="component" value="Unassembled WGS sequence"/>
</dbReference>
<gene>
    <name evidence="6" type="ORF">KGMB02408_26270</name>
</gene>
<dbReference type="InterPro" id="IPR000322">
    <property type="entry name" value="Glyco_hydro_31_TIM"/>
</dbReference>
<proteinExistence type="inferred from homology"/>
<comment type="similarity">
    <text evidence="1 2">Belongs to the glycosyl hydrolase 31 family.</text>
</comment>
<feature type="domain" description="Glycosyl hydrolase family 31 C-terminal" evidence="5">
    <location>
        <begin position="529"/>
        <end position="618"/>
    </location>
</feature>
<dbReference type="Pfam" id="PF21365">
    <property type="entry name" value="Glyco_hydro_31_3rd"/>
    <property type="match status" value="1"/>
</dbReference>
<comment type="caution">
    <text evidence="6">The sequence shown here is derived from an EMBL/GenBank/DDBJ whole genome shotgun (WGS) entry which is preliminary data.</text>
</comment>
<accession>A0A401LVZ3</accession>
<organism evidence="6 7">
    <name type="scientific">Bacteroides faecalis</name>
    <dbReference type="NCBI Taxonomy" id="2447885"/>
    <lineage>
        <taxon>Bacteria</taxon>
        <taxon>Pseudomonadati</taxon>
        <taxon>Bacteroidota</taxon>
        <taxon>Bacteroidia</taxon>
        <taxon>Bacteroidales</taxon>
        <taxon>Bacteroidaceae</taxon>
        <taxon>Bacteroides</taxon>
    </lineage>
</organism>
<evidence type="ECO:0000256" key="2">
    <source>
        <dbReference type="RuleBase" id="RU361185"/>
    </source>
</evidence>
<dbReference type="OrthoDB" id="176168at2"/>
<feature type="domain" description="DUF5110" evidence="4">
    <location>
        <begin position="635"/>
        <end position="706"/>
    </location>
</feature>
<evidence type="ECO:0000259" key="3">
    <source>
        <dbReference type="Pfam" id="PF01055"/>
    </source>
</evidence>
<dbReference type="SUPFAM" id="SSF51445">
    <property type="entry name" value="(Trans)glycosidases"/>
    <property type="match status" value="1"/>
</dbReference>
<evidence type="ECO:0000256" key="1">
    <source>
        <dbReference type="ARBA" id="ARBA00007806"/>
    </source>
</evidence>
<dbReference type="CDD" id="cd06595">
    <property type="entry name" value="GH31_u1"/>
    <property type="match status" value="1"/>
</dbReference>
<dbReference type="Pfam" id="PF01055">
    <property type="entry name" value="Glyco_hydro_31_2nd"/>
    <property type="match status" value="1"/>
</dbReference>
<dbReference type="PANTHER" id="PTHR43863">
    <property type="entry name" value="HYDROLASE, PUTATIVE (AFU_ORTHOLOGUE AFUA_1G03140)-RELATED"/>
    <property type="match status" value="1"/>
</dbReference>
<keyword evidence="7" id="KW-1185">Reference proteome</keyword>
<keyword evidence="2" id="KW-0326">Glycosidase</keyword>
<dbReference type="EMBL" id="BHWB01000007">
    <property type="protein sequence ID" value="GCB35682.1"/>
    <property type="molecule type" value="Genomic_DNA"/>
</dbReference>
<dbReference type="InterPro" id="IPR051816">
    <property type="entry name" value="Glycosyl_Hydrolase_31"/>
</dbReference>
<dbReference type="Pfam" id="PF17137">
    <property type="entry name" value="DUF5110"/>
    <property type="match status" value="1"/>
</dbReference>
<keyword evidence="2" id="KW-0378">Hydrolase</keyword>
<evidence type="ECO:0000313" key="7">
    <source>
        <dbReference type="Proteomes" id="UP000288079"/>
    </source>
</evidence>
<dbReference type="Gene3D" id="3.20.20.80">
    <property type="entry name" value="Glycosidases"/>
    <property type="match status" value="1"/>
</dbReference>
<name>A0A401LVZ3_9BACE</name>
<dbReference type="PANTHER" id="PTHR43863:SF2">
    <property type="entry name" value="MALTASE-GLUCOAMYLASE"/>
    <property type="match status" value="1"/>
</dbReference>
<evidence type="ECO:0000259" key="5">
    <source>
        <dbReference type="Pfam" id="PF21365"/>
    </source>
</evidence>
<dbReference type="InterPro" id="IPR048395">
    <property type="entry name" value="Glyco_hydro_31_C"/>
</dbReference>
<dbReference type="SUPFAM" id="SSF51011">
    <property type="entry name" value="Glycosyl hydrolase domain"/>
    <property type="match status" value="1"/>
</dbReference>
<dbReference type="InterPro" id="IPR013780">
    <property type="entry name" value="Glyco_hydro_b"/>
</dbReference>
<protein>
    <submittedName>
        <fullName evidence="6">Alpha-xylosidase</fullName>
    </submittedName>
</protein>
<dbReference type="InterPro" id="IPR017853">
    <property type="entry name" value="GH"/>
</dbReference>
<dbReference type="AlphaFoldDB" id="A0A401LVZ3"/>
<dbReference type="GO" id="GO:0005975">
    <property type="term" value="P:carbohydrate metabolic process"/>
    <property type="evidence" value="ECO:0007669"/>
    <property type="project" value="InterPro"/>
</dbReference>
<reference evidence="6 7" key="1">
    <citation type="submission" date="2018-10" db="EMBL/GenBank/DDBJ databases">
        <title>Draft Genome Sequence of Bacteroides sp. KCTC 15687.</title>
        <authorList>
            <person name="Yu S.Y."/>
            <person name="Kim J.S."/>
            <person name="Oh B.S."/>
            <person name="Park S.H."/>
            <person name="Kang S.W."/>
            <person name="Park J.E."/>
            <person name="Choi S.H."/>
            <person name="Han K.I."/>
            <person name="Lee K.C."/>
            <person name="Eom M.K."/>
            <person name="Suh M.K."/>
            <person name="Lee D.H."/>
            <person name="Yoon H."/>
            <person name="Kim B."/>
            <person name="Yang S.J."/>
            <person name="Lee J.S."/>
            <person name="Lee J.H."/>
        </authorList>
    </citation>
    <scope>NUCLEOTIDE SEQUENCE [LARGE SCALE GENOMIC DNA]</scope>
    <source>
        <strain evidence="6 7">KCTC 15687</strain>
    </source>
</reference>
<dbReference type="InterPro" id="IPR033403">
    <property type="entry name" value="DUF5110"/>
</dbReference>
<dbReference type="Gene3D" id="2.60.40.1180">
    <property type="entry name" value="Golgi alpha-mannosidase II"/>
    <property type="match status" value="2"/>
</dbReference>
<evidence type="ECO:0000313" key="6">
    <source>
        <dbReference type="EMBL" id="GCB35682.1"/>
    </source>
</evidence>
<dbReference type="RefSeq" id="WP_125041570.1">
    <property type="nucleotide sequence ID" value="NZ_BHWB01000007.1"/>
</dbReference>